<keyword evidence="2" id="KW-1185">Reference proteome</keyword>
<proteinExistence type="predicted"/>
<evidence type="ECO:0000313" key="1">
    <source>
        <dbReference type="EMBL" id="GLD61382.1"/>
    </source>
</evidence>
<protein>
    <submittedName>
        <fullName evidence="1">Histone-lysine N-methyltransferase PRDM6</fullName>
    </submittedName>
</protein>
<organism evidence="1 2">
    <name type="scientific">Lates japonicus</name>
    <name type="common">Japanese lates</name>
    <dbReference type="NCBI Taxonomy" id="270547"/>
    <lineage>
        <taxon>Eukaryota</taxon>
        <taxon>Metazoa</taxon>
        <taxon>Chordata</taxon>
        <taxon>Craniata</taxon>
        <taxon>Vertebrata</taxon>
        <taxon>Euteleostomi</taxon>
        <taxon>Actinopterygii</taxon>
        <taxon>Neopterygii</taxon>
        <taxon>Teleostei</taxon>
        <taxon>Neoteleostei</taxon>
        <taxon>Acanthomorphata</taxon>
        <taxon>Carangaria</taxon>
        <taxon>Carangaria incertae sedis</taxon>
        <taxon>Centropomidae</taxon>
        <taxon>Lates</taxon>
    </lineage>
</organism>
<comment type="caution">
    <text evidence="1">The sequence shown here is derived from an EMBL/GenBank/DDBJ whole genome shotgun (WGS) entry which is preliminary data.</text>
</comment>
<evidence type="ECO:0000313" key="2">
    <source>
        <dbReference type="Proteomes" id="UP001279410"/>
    </source>
</evidence>
<gene>
    <name evidence="1" type="ORF">AKAME5_001319300</name>
</gene>
<name>A0AAD3RA66_LATJO</name>
<dbReference type="Proteomes" id="UP001279410">
    <property type="component" value="Unassembled WGS sequence"/>
</dbReference>
<accession>A0AAD3RA66</accession>
<sequence length="72" mass="7949">MTRHAVLNPAPSHSTDAGMDIPRGTELLVWYNHSYTSFGIPLQCIARTKTVEETLLTFLPDFSSCLSVSSHV</sequence>
<dbReference type="AlphaFoldDB" id="A0AAD3RA66"/>
<dbReference type="EMBL" id="BRZM01000045">
    <property type="protein sequence ID" value="GLD61382.1"/>
    <property type="molecule type" value="Genomic_DNA"/>
</dbReference>
<reference evidence="1" key="1">
    <citation type="submission" date="2022-08" db="EMBL/GenBank/DDBJ databases">
        <title>Genome sequencing of akame (Lates japonicus).</title>
        <authorList>
            <person name="Hashiguchi Y."/>
            <person name="Takahashi H."/>
        </authorList>
    </citation>
    <scope>NUCLEOTIDE SEQUENCE</scope>
    <source>
        <strain evidence="1">Kochi</strain>
    </source>
</reference>